<dbReference type="PANTHER" id="PTHR35519">
    <property type="entry name" value="MEMBRANE PROTEINS"/>
    <property type="match status" value="1"/>
</dbReference>
<keyword evidence="3" id="KW-1185">Reference proteome</keyword>
<accession>A0A917MGW7</accession>
<protein>
    <recommendedName>
        <fullName evidence="4">DUF4112 domain-containing protein</fullName>
    </recommendedName>
</protein>
<evidence type="ECO:0000256" key="1">
    <source>
        <dbReference type="SAM" id="Phobius"/>
    </source>
</evidence>
<keyword evidence="1" id="KW-0472">Membrane</keyword>
<evidence type="ECO:0008006" key="4">
    <source>
        <dbReference type="Google" id="ProtNLM"/>
    </source>
</evidence>
<dbReference type="AlphaFoldDB" id="A0A917MGW7"/>
<comment type="caution">
    <text evidence="2">The sequence shown here is derived from an EMBL/GenBank/DDBJ whole genome shotgun (WGS) entry which is preliminary data.</text>
</comment>
<dbReference type="EMBL" id="BMES01000001">
    <property type="protein sequence ID" value="GGH11412.1"/>
    <property type="molecule type" value="Genomic_DNA"/>
</dbReference>
<keyword evidence="1" id="KW-1133">Transmembrane helix</keyword>
<evidence type="ECO:0000313" key="3">
    <source>
        <dbReference type="Proteomes" id="UP000603912"/>
    </source>
</evidence>
<reference evidence="2" key="1">
    <citation type="journal article" date="2014" name="Int. J. Syst. Evol. Microbiol.">
        <title>Complete genome sequence of Corynebacterium casei LMG S-19264T (=DSM 44701T), isolated from a smear-ripened cheese.</title>
        <authorList>
            <consortium name="US DOE Joint Genome Institute (JGI-PGF)"/>
            <person name="Walter F."/>
            <person name="Albersmeier A."/>
            <person name="Kalinowski J."/>
            <person name="Ruckert C."/>
        </authorList>
    </citation>
    <scope>NUCLEOTIDE SEQUENCE</scope>
    <source>
        <strain evidence="2">CGMCC 1.12214</strain>
    </source>
</reference>
<sequence>MQYTSPLSVYQPSYERSSVADAERRLDAIARLLDSAVRIPGTRITFGADAVLNLIPGAGLIAAKGVSAYLIWEAHRLGAPKAMLVRMAGHVCVDAVLSAIPVVGWVGDVFYRANLKNMALLRGHLAERRRPATR</sequence>
<dbReference type="Proteomes" id="UP000603912">
    <property type="component" value="Unassembled WGS sequence"/>
</dbReference>
<dbReference type="PANTHER" id="PTHR35519:SF2">
    <property type="entry name" value="PH DOMAIN PROTEIN"/>
    <property type="match status" value="1"/>
</dbReference>
<name>A0A917MGW7_9HYPH</name>
<organism evidence="2 3">
    <name type="scientific">Alsobacter metallidurans</name>
    <dbReference type="NCBI Taxonomy" id="340221"/>
    <lineage>
        <taxon>Bacteria</taxon>
        <taxon>Pseudomonadati</taxon>
        <taxon>Pseudomonadota</taxon>
        <taxon>Alphaproteobacteria</taxon>
        <taxon>Hyphomicrobiales</taxon>
        <taxon>Alsobacteraceae</taxon>
        <taxon>Alsobacter</taxon>
    </lineage>
</organism>
<keyword evidence="1" id="KW-0812">Transmembrane</keyword>
<proteinExistence type="predicted"/>
<reference evidence="2" key="2">
    <citation type="submission" date="2020-09" db="EMBL/GenBank/DDBJ databases">
        <authorList>
            <person name="Sun Q."/>
            <person name="Zhou Y."/>
        </authorList>
    </citation>
    <scope>NUCLEOTIDE SEQUENCE</scope>
    <source>
        <strain evidence="2">CGMCC 1.12214</strain>
    </source>
</reference>
<dbReference type="InterPro" id="IPR025187">
    <property type="entry name" value="DUF4112"/>
</dbReference>
<feature type="transmembrane region" description="Helical" evidence="1">
    <location>
        <begin position="50"/>
        <end position="72"/>
    </location>
</feature>
<evidence type="ECO:0000313" key="2">
    <source>
        <dbReference type="EMBL" id="GGH11412.1"/>
    </source>
</evidence>
<gene>
    <name evidence="2" type="ORF">GCM10007036_08440</name>
</gene>
<feature type="transmembrane region" description="Helical" evidence="1">
    <location>
        <begin position="84"/>
        <end position="106"/>
    </location>
</feature>
<dbReference type="Pfam" id="PF13430">
    <property type="entry name" value="DUF4112"/>
    <property type="match status" value="1"/>
</dbReference>